<organism evidence="1 2">
    <name type="scientific">Drosophila gunungcola</name>
    <name type="common">fruit fly</name>
    <dbReference type="NCBI Taxonomy" id="103775"/>
    <lineage>
        <taxon>Eukaryota</taxon>
        <taxon>Metazoa</taxon>
        <taxon>Ecdysozoa</taxon>
        <taxon>Arthropoda</taxon>
        <taxon>Hexapoda</taxon>
        <taxon>Insecta</taxon>
        <taxon>Pterygota</taxon>
        <taxon>Neoptera</taxon>
        <taxon>Endopterygota</taxon>
        <taxon>Diptera</taxon>
        <taxon>Brachycera</taxon>
        <taxon>Muscomorpha</taxon>
        <taxon>Ephydroidea</taxon>
        <taxon>Drosophilidae</taxon>
        <taxon>Drosophila</taxon>
        <taxon>Sophophora</taxon>
    </lineage>
</organism>
<dbReference type="EMBL" id="JAMKOV010000058">
    <property type="protein sequence ID" value="KAI8034805.1"/>
    <property type="molecule type" value="Genomic_DNA"/>
</dbReference>
<protein>
    <submittedName>
        <fullName evidence="1">Uncharacterized protein</fullName>
    </submittedName>
</protein>
<evidence type="ECO:0000313" key="2">
    <source>
        <dbReference type="Proteomes" id="UP001059596"/>
    </source>
</evidence>
<dbReference type="AlphaFoldDB" id="A0A9Q0BKC3"/>
<gene>
    <name evidence="1" type="ORF">M5D96_012469</name>
</gene>
<reference evidence="1" key="1">
    <citation type="journal article" date="2023" name="Genome Biol. Evol.">
        <title>Long-read-based Genome Assembly of Drosophila gunungcola Reveals Fewer Chemosensory Genes in Flower-breeding Species.</title>
        <authorList>
            <person name="Negi A."/>
            <person name="Liao B.Y."/>
            <person name="Yeh S.D."/>
        </authorList>
    </citation>
    <scope>NUCLEOTIDE SEQUENCE</scope>
    <source>
        <strain evidence="1">Sukarami</strain>
    </source>
</reference>
<dbReference type="Proteomes" id="UP001059596">
    <property type="component" value="Unassembled WGS sequence"/>
</dbReference>
<sequence length="65" mass="6847">MQLSDHAPSPVRLLSAEIVDVERVQLGAWSILEEGGAVLALALLDPVPVDTEGTAIDDLQLIGDL</sequence>
<accession>A0A9Q0BKC3</accession>
<name>A0A9Q0BKC3_9MUSC</name>
<evidence type="ECO:0000313" key="1">
    <source>
        <dbReference type="EMBL" id="KAI8034805.1"/>
    </source>
</evidence>
<keyword evidence="2" id="KW-1185">Reference proteome</keyword>
<proteinExistence type="predicted"/>
<comment type="caution">
    <text evidence="1">The sequence shown here is derived from an EMBL/GenBank/DDBJ whole genome shotgun (WGS) entry which is preliminary data.</text>
</comment>